<gene>
    <name evidence="3" type="ORF">EXN23_14115</name>
    <name evidence="2" type="ORF">O9X88_07945</name>
</gene>
<dbReference type="GeneID" id="79864794"/>
<dbReference type="GO" id="GO:0008757">
    <property type="term" value="F:S-adenosylmethionine-dependent methyltransferase activity"/>
    <property type="evidence" value="ECO:0007669"/>
    <property type="project" value="InterPro"/>
</dbReference>
<dbReference type="Proteomes" id="UP000319481">
    <property type="component" value="Unassembled WGS sequence"/>
</dbReference>
<evidence type="ECO:0000313" key="3">
    <source>
        <dbReference type="EMBL" id="TRA89451.1"/>
    </source>
</evidence>
<comment type="caution">
    <text evidence="2">The sequence shown here is derived from an EMBL/GenBank/DDBJ whole genome shotgun (WGS) entry which is preliminary data.</text>
</comment>
<keyword evidence="4" id="KW-1185">Reference proteome</keyword>
<evidence type="ECO:0000313" key="4">
    <source>
        <dbReference type="Proteomes" id="UP000319481"/>
    </source>
</evidence>
<dbReference type="InterPro" id="IPR013216">
    <property type="entry name" value="Methyltransf_11"/>
</dbReference>
<evidence type="ECO:0000313" key="2">
    <source>
        <dbReference type="EMBL" id="MCZ7937477.1"/>
    </source>
</evidence>
<evidence type="ECO:0000313" key="5">
    <source>
        <dbReference type="Proteomes" id="UP001151018"/>
    </source>
</evidence>
<dbReference type="Proteomes" id="UP001151018">
    <property type="component" value="Unassembled WGS sequence"/>
</dbReference>
<dbReference type="AlphaFoldDB" id="A0A9X3QYG9"/>
<keyword evidence="2" id="KW-0808">Transferase</keyword>
<dbReference type="EMBL" id="SGNZ01000007">
    <property type="protein sequence ID" value="TRA89451.1"/>
    <property type="molecule type" value="Genomic_DNA"/>
</dbReference>
<dbReference type="SUPFAM" id="SSF53335">
    <property type="entry name" value="S-adenosyl-L-methionine-dependent methyltransferases"/>
    <property type="match status" value="1"/>
</dbReference>
<dbReference type="EMBL" id="JAPZLR010000004">
    <property type="protein sequence ID" value="MCZ7937477.1"/>
    <property type="molecule type" value="Genomic_DNA"/>
</dbReference>
<name>A0A9X3QYG9_9HYPH</name>
<dbReference type="Gene3D" id="3.40.50.150">
    <property type="entry name" value="Vaccinia Virus protein VP39"/>
    <property type="match status" value="1"/>
</dbReference>
<proteinExistence type="predicted"/>
<dbReference type="GO" id="GO:0032259">
    <property type="term" value="P:methylation"/>
    <property type="evidence" value="ECO:0007669"/>
    <property type="project" value="UniProtKB-KW"/>
</dbReference>
<dbReference type="InterPro" id="IPR029063">
    <property type="entry name" value="SAM-dependent_MTases_sf"/>
</dbReference>
<keyword evidence="2" id="KW-0489">Methyltransferase</keyword>
<reference evidence="3 4" key="1">
    <citation type="journal article" date="2019" name="Appl. Microbiol. Biotechnol.">
        <title>Differential efficiency of wild type rhizogenic strains for rol gene transformation of plants.</title>
        <authorList>
            <person name="Desmet S."/>
            <person name="De Keyser E."/>
            <person name="Van Vaerenbergh J."/>
            <person name="Baeyen S."/>
            <person name="Van Huylenbroeck J."/>
            <person name="Geelen D."/>
            <person name="Dhooghe E."/>
        </authorList>
    </citation>
    <scope>NUCLEOTIDE SEQUENCE [LARGE SCALE GENOMIC DNA]</scope>
    <source>
        <strain evidence="3 4">GBBC3283</strain>
    </source>
</reference>
<protein>
    <submittedName>
        <fullName evidence="2">Methyltransferase domain-containing protein</fullName>
    </submittedName>
    <submittedName>
        <fullName evidence="3">SAM-dependent methyltransferase</fullName>
    </submittedName>
</protein>
<accession>A0A9X3QYG9</accession>
<dbReference type="Pfam" id="PF08241">
    <property type="entry name" value="Methyltransf_11"/>
    <property type="match status" value="1"/>
</dbReference>
<organism evidence="2 5">
    <name type="scientific">Agrobacterium salinitolerans</name>
    <dbReference type="NCBI Taxonomy" id="1183413"/>
    <lineage>
        <taxon>Bacteria</taxon>
        <taxon>Pseudomonadati</taxon>
        <taxon>Pseudomonadota</taxon>
        <taxon>Alphaproteobacteria</taxon>
        <taxon>Hyphomicrobiales</taxon>
        <taxon>Rhizobiaceae</taxon>
        <taxon>Rhizobium/Agrobacterium group</taxon>
        <taxon>Agrobacterium</taxon>
    </lineage>
</organism>
<reference evidence="2" key="3">
    <citation type="submission" date="2022-12" db="EMBL/GenBank/DDBJ databases">
        <title>Draft genome sequences of 22 rhizogenic Agrobacterium biovar 1 strains, the causative agent of hairy root disease.</title>
        <authorList>
            <person name="Kim N."/>
            <person name="Vargas P."/>
            <person name="Rediers H."/>
        </authorList>
    </citation>
    <scope>NUCLEOTIDE SEQUENCE</scope>
    <source>
        <strain evidence="2">ST15.13.006</strain>
    </source>
</reference>
<dbReference type="CDD" id="cd02440">
    <property type="entry name" value="AdoMet_MTases"/>
    <property type="match status" value="1"/>
</dbReference>
<evidence type="ECO:0000259" key="1">
    <source>
        <dbReference type="Pfam" id="PF08241"/>
    </source>
</evidence>
<feature type="domain" description="Methyltransferase type 11" evidence="1">
    <location>
        <begin position="98"/>
        <end position="153"/>
    </location>
</feature>
<reference evidence="3" key="2">
    <citation type="submission" date="2019-02" db="EMBL/GenBank/DDBJ databases">
        <authorList>
            <person name="Baeyen S."/>
        </authorList>
    </citation>
    <scope>NUCLEOTIDE SEQUENCE</scope>
    <source>
        <strain evidence="3">GBBC3283</strain>
    </source>
</reference>
<dbReference type="RefSeq" id="WP_142913048.1">
    <property type="nucleotide sequence ID" value="NZ_JAPZLN010000005.1"/>
</dbReference>
<sequence>MKCVVCGSEDFVSNNVIWDELAEEWGIDHLERSYIDRQQGTQCSDCGCNIRSQALARSIMRHWHSSTKFADFVVASKDKKVLELNECAQLSSYLKRMPGRILAEYPEVDMHSLPYVDETFDLVVHSDTLEHVDNPVKALSECRRVLKPGGLLAYTVPIIVGRLTRDRTGLPKSYHGAPSSNASDFLVVTEYGADAWKHVIEAGFDEVCLSTFDYPAGIAISASRPSDQPPGNFRLGKLVSRGKKSQVFF</sequence>